<evidence type="ECO:0000313" key="2">
    <source>
        <dbReference type="Proteomes" id="UP000028680"/>
    </source>
</evidence>
<dbReference type="InterPro" id="IPR031723">
    <property type="entry name" value="DMSP_lyase"/>
</dbReference>
<dbReference type="Proteomes" id="UP000028680">
    <property type="component" value="Chromosome"/>
</dbReference>
<reference evidence="1 2" key="1">
    <citation type="journal article" date="2014" name="ISME J.">
        <title>Adaptation of an abundant Roseobacter RCA organism to pelagic systems revealed by genomic and transcriptomic analyses.</title>
        <authorList>
            <person name="Voget S."/>
            <person name="Wemheuer B."/>
            <person name="Brinkhoff T."/>
            <person name="Vollmers J."/>
            <person name="Dietrich S."/>
            <person name="Giebel H.A."/>
            <person name="Beardsley C."/>
            <person name="Sardemann C."/>
            <person name="Bakenhus I."/>
            <person name="Billerbeck S."/>
            <person name="Daniel R."/>
            <person name="Simon M."/>
        </authorList>
    </citation>
    <scope>NUCLEOTIDE SEQUENCE [LARGE SCALE GENOMIC DNA]</scope>
    <source>
        <strain evidence="1 2">RCA23</strain>
    </source>
</reference>
<dbReference type="Gene3D" id="2.60.120.10">
    <property type="entry name" value="Jelly Rolls"/>
    <property type="match status" value="1"/>
</dbReference>
<dbReference type="RefSeq" id="WP_044049540.1">
    <property type="nucleotide sequence ID" value="NZ_CP003984.1"/>
</dbReference>
<dbReference type="SUPFAM" id="SSF51182">
    <property type="entry name" value="RmlC-like cupins"/>
    <property type="match status" value="1"/>
</dbReference>
<dbReference type="KEGG" id="ptp:RCA23_c11720"/>
<dbReference type="InterPro" id="IPR011051">
    <property type="entry name" value="RmlC_Cupin_sf"/>
</dbReference>
<dbReference type="InterPro" id="IPR014710">
    <property type="entry name" value="RmlC-like_jellyroll"/>
</dbReference>
<organism evidence="1 2">
    <name type="scientific">Planktomarina temperata RCA23</name>
    <dbReference type="NCBI Taxonomy" id="666509"/>
    <lineage>
        <taxon>Bacteria</taxon>
        <taxon>Pseudomonadati</taxon>
        <taxon>Pseudomonadota</taxon>
        <taxon>Alphaproteobacteria</taxon>
        <taxon>Rhodobacterales</taxon>
        <taxon>Paracoccaceae</taxon>
        <taxon>Planktomarina</taxon>
    </lineage>
</organism>
<dbReference type="CDD" id="cd20282">
    <property type="entry name" value="cupin_DddQ"/>
    <property type="match status" value="1"/>
</dbReference>
<proteinExistence type="predicted"/>
<sequence>MKNTVFENALTAARGAYDASPALQRFARWPDDLRYHEKEAQIIPALRQIKRWSNPHPLHTATQDISSYGNWKRTYTEEEVGFGFLQDYGYIELYGPDGHYHSLQGRAYIAYWGRGLYYPWHHHEAEEIYLVISGSGYFESEGQDPALLTSGQTRRHHSNQPHALTLRQEPILALVLWRGDGMNGLPLMGA</sequence>
<dbReference type="EMBL" id="CP003984">
    <property type="protein sequence ID" value="AII86720.1"/>
    <property type="molecule type" value="Genomic_DNA"/>
</dbReference>
<name>A0AAN0RIJ2_9RHOB</name>
<dbReference type="GO" id="GO:0047869">
    <property type="term" value="F:dimethylpropiothetin dethiomethylase activity"/>
    <property type="evidence" value="ECO:0007669"/>
    <property type="project" value="InterPro"/>
</dbReference>
<dbReference type="AlphaFoldDB" id="A0AAN0RIJ2"/>
<gene>
    <name evidence="1" type="ORF">RCA23_c11720</name>
</gene>
<dbReference type="Pfam" id="PF16867">
    <property type="entry name" value="DMSP_lyase"/>
    <property type="match status" value="1"/>
</dbReference>
<accession>A0AAN0RIJ2</accession>
<evidence type="ECO:0000313" key="1">
    <source>
        <dbReference type="EMBL" id="AII86720.1"/>
    </source>
</evidence>
<protein>
    <submittedName>
        <fullName evidence="1">Bacterial extracellular solute binding protein, family 3</fullName>
    </submittedName>
</protein>
<keyword evidence="2" id="KW-1185">Reference proteome</keyword>